<dbReference type="OrthoDB" id="9811153at2"/>
<dbReference type="InterPro" id="IPR013096">
    <property type="entry name" value="Cupin_2"/>
</dbReference>
<dbReference type="InterPro" id="IPR014710">
    <property type="entry name" value="RmlC-like_jellyroll"/>
</dbReference>
<comment type="caution">
    <text evidence="2">The sequence shown here is derived from an EMBL/GenBank/DDBJ whole genome shotgun (WGS) entry which is preliminary data.</text>
</comment>
<dbReference type="InterPro" id="IPR052535">
    <property type="entry name" value="Bacilysin_H2HPP_isomerase"/>
</dbReference>
<dbReference type="Pfam" id="PF07883">
    <property type="entry name" value="Cupin_2"/>
    <property type="match status" value="1"/>
</dbReference>
<dbReference type="Proteomes" id="UP000237682">
    <property type="component" value="Unassembled WGS sequence"/>
</dbReference>
<dbReference type="SUPFAM" id="SSF51182">
    <property type="entry name" value="RmlC-like cupins"/>
    <property type="match status" value="1"/>
</dbReference>
<name>A0A2S9QFC4_9HYPH</name>
<evidence type="ECO:0000259" key="1">
    <source>
        <dbReference type="Pfam" id="PF07883"/>
    </source>
</evidence>
<evidence type="ECO:0000313" key="3">
    <source>
        <dbReference type="Proteomes" id="UP000237682"/>
    </source>
</evidence>
<organism evidence="2 3">
    <name type="scientific">Labrys okinawensis</name>
    <dbReference type="NCBI Taxonomy" id="346911"/>
    <lineage>
        <taxon>Bacteria</taxon>
        <taxon>Pseudomonadati</taxon>
        <taxon>Pseudomonadota</taxon>
        <taxon>Alphaproteobacteria</taxon>
        <taxon>Hyphomicrobiales</taxon>
        <taxon>Xanthobacteraceae</taxon>
        <taxon>Labrys</taxon>
    </lineage>
</organism>
<dbReference type="PIRSF" id="PIRSF029883">
    <property type="entry name" value="KdgF"/>
    <property type="match status" value="1"/>
</dbReference>
<accession>A0A2S9QFC4</accession>
<proteinExistence type="predicted"/>
<protein>
    <submittedName>
        <fullName evidence="2">Cupin</fullName>
    </submittedName>
</protein>
<dbReference type="PANTHER" id="PTHR40112">
    <property type="entry name" value="H2HPP ISOMERASE"/>
    <property type="match status" value="1"/>
</dbReference>
<dbReference type="Gene3D" id="2.60.120.10">
    <property type="entry name" value="Jelly Rolls"/>
    <property type="match status" value="1"/>
</dbReference>
<dbReference type="CDD" id="cd02238">
    <property type="entry name" value="cupin_KdgF"/>
    <property type="match status" value="1"/>
</dbReference>
<keyword evidence="3" id="KW-1185">Reference proteome</keyword>
<gene>
    <name evidence="2" type="ORF">C5L14_09150</name>
</gene>
<reference evidence="2 3" key="1">
    <citation type="submission" date="2018-02" db="EMBL/GenBank/DDBJ databases">
        <title>Whole genome sequencing of endophytic bacterium.</title>
        <authorList>
            <person name="Eedara R."/>
            <person name="Podile A.R."/>
        </authorList>
    </citation>
    <scope>NUCLEOTIDE SEQUENCE [LARGE SCALE GENOMIC DNA]</scope>
    <source>
        <strain evidence="2 3">RP1T</strain>
    </source>
</reference>
<dbReference type="InterPro" id="IPR025499">
    <property type="entry name" value="KdgF"/>
</dbReference>
<dbReference type="InterPro" id="IPR011051">
    <property type="entry name" value="RmlC_Cupin_sf"/>
</dbReference>
<dbReference type="RefSeq" id="WP_105861713.1">
    <property type="nucleotide sequence ID" value="NZ_PUEJ01000003.1"/>
</dbReference>
<evidence type="ECO:0000313" key="2">
    <source>
        <dbReference type="EMBL" id="PRH88047.1"/>
    </source>
</evidence>
<dbReference type="PANTHER" id="PTHR40112:SF1">
    <property type="entry name" value="H2HPP ISOMERASE"/>
    <property type="match status" value="1"/>
</dbReference>
<feature type="domain" description="Cupin type-2" evidence="1">
    <location>
        <begin position="39"/>
        <end position="97"/>
    </location>
</feature>
<dbReference type="AlphaFoldDB" id="A0A2S9QFC4"/>
<sequence length="113" mass="12662">MIRSEELFVRSGDAEWQSTPDGNRRRVLVYTDELMLVEFAFEKDGVGWLHSHPHIQSSYVAEGRFEVTIAGRTETLAAGDSFIVPSGLEHGVKALEKGRLVDCFTPHRADFLA</sequence>
<dbReference type="EMBL" id="PUEJ01000003">
    <property type="protein sequence ID" value="PRH88047.1"/>
    <property type="molecule type" value="Genomic_DNA"/>
</dbReference>